<sequence>MSWLVLLLAGLLEVCWAVGLKYTQGFTRPLPTTLTVAAIIASLYLLEVASRTLPIGTAYAVWVGVGACGAAIAGMVLFGEPATPARLGFLGLLVVSILGLKLASP</sequence>
<dbReference type="SUPFAM" id="SSF103481">
    <property type="entry name" value="Multidrug resistance efflux transporter EmrE"/>
    <property type="match status" value="1"/>
</dbReference>
<evidence type="ECO:0000256" key="10">
    <source>
        <dbReference type="SAM" id="Phobius"/>
    </source>
</evidence>
<protein>
    <recommendedName>
        <fullName evidence="8">Guanidinium exporter</fullName>
    </recommendedName>
</protein>
<evidence type="ECO:0000313" key="11">
    <source>
        <dbReference type="EMBL" id="KYF52681.1"/>
    </source>
</evidence>
<dbReference type="EMBL" id="JELY01002403">
    <property type="protein sequence ID" value="KYF52681.1"/>
    <property type="molecule type" value="Genomic_DNA"/>
</dbReference>
<keyword evidence="5 10" id="KW-1133">Transmembrane helix</keyword>
<accession>A0A150PAQ8</accession>
<keyword evidence="6 10" id="KW-0472">Membrane</keyword>
<feature type="transmembrane region" description="Helical" evidence="10">
    <location>
        <begin position="27"/>
        <end position="46"/>
    </location>
</feature>
<evidence type="ECO:0000256" key="1">
    <source>
        <dbReference type="ARBA" id="ARBA00004651"/>
    </source>
</evidence>
<keyword evidence="4 9" id="KW-0812">Transmembrane</keyword>
<name>A0A150PAQ8_SORCE</name>
<dbReference type="NCBIfam" id="NF008512">
    <property type="entry name" value="PRK11431.1"/>
    <property type="match status" value="1"/>
</dbReference>
<dbReference type="Pfam" id="PF00893">
    <property type="entry name" value="Multi_Drug_Res"/>
    <property type="match status" value="1"/>
</dbReference>
<dbReference type="PANTHER" id="PTHR30561">
    <property type="entry name" value="SMR FAMILY PROTON-DEPENDENT DRUG EFFLUX TRANSPORTER SUGE"/>
    <property type="match status" value="1"/>
</dbReference>
<dbReference type="FunFam" id="1.10.3730.20:FF:000001">
    <property type="entry name" value="Quaternary ammonium compound resistance transporter SugE"/>
    <property type="match status" value="1"/>
</dbReference>
<dbReference type="GO" id="GO:1990961">
    <property type="term" value="P:xenobiotic detoxification by transmembrane export across the plasma membrane"/>
    <property type="evidence" value="ECO:0007669"/>
    <property type="project" value="UniProtKB-ARBA"/>
</dbReference>
<dbReference type="AlphaFoldDB" id="A0A150PAQ8"/>
<comment type="similarity">
    <text evidence="7">Belongs to the drug/metabolite transporter (DMT) superfamily. Small multidrug resistance (SMR) (TC 2.A.7.1) family. Gdx/SugE subfamily.</text>
</comment>
<evidence type="ECO:0000256" key="7">
    <source>
        <dbReference type="ARBA" id="ARBA00038151"/>
    </source>
</evidence>
<evidence type="ECO:0000256" key="2">
    <source>
        <dbReference type="ARBA" id="ARBA00022448"/>
    </source>
</evidence>
<dbReference type="InterPro" id="IPR037185">
    <property type="entry name" value="EmrE-like"/>
</dbReference>
<gene>
    <name evidence="11" type="ORF">BE08_08230</name>
</gene>
<evidence type="ECO:0000256" key="6">
    <source>
        <dbReference type="ARBA" id="ARBA00023136"/>
    </source>
</evidence>
<evidence type="ECO:0000256" key="9">
    <source>
        <dbReference type="RuleBase" id="RU003942"/>
    </source>
</evidence>
<comment type="subcellular location">
    <subcellularLocation>
        <location evidence="1 9">Cell membrane</location>
        <topology evidence="1 9">Multi-pass membrane protein</topology>
    </subcellularLocation>
</comment>
<proteinExistence type="inferred from homology"/>
<evidence type="ECO:0000256" key="5">
    <source>
        <dbReference type="ARBA" id="ARBA00022989"/>
    </source>
</evidence>
<evidence type="ECO:0000256" key="8">
    <source>
        <dbReference type="ARBA" id="ARBA00039168"/>
    </source>
</evidence>
<dbReference type="Proteomes" id="UP000075420">
    <property type="component" value="Unassembled WGS sequence"/>
</dbReference>
<organism evidence="11 12">
    <name type="scientific">Sorangium cellulosum</name>
    <name type="common">Polyangium cellulosum</name>
    <dbReference type="NCBI Taxonomy" id="56"/>
    <lineage>
        <taxon>Bacteria</taxon>
        <taxon>Pseudomonadati</taxon>
        <taxon>Myxococcota</taxon>
        <taxon>Polyangia</taxon>
        <taxon>Polyangiales</taxon>
        <taxon>Polyangiaceae</taxon>
        <taxon>Sorangium</taxon>
    </lineage>
</organism>
<dbReference type="Gene3D" id="1.10.3730.20">
    <property type="match status" value="1"/>
</dbReference>
<feature type="transmembrane region" description="Helical" evidence="10">
    <location>
        <begin position="58"/>
        <end position="79"/>
    </location>
</feature>
<evidence type="ECO:0000256" key="3">
    <source>
        <dbReference type="ARBA" id="ARBA00022475"/>
    </source>
</evidence>
<reference evidence="11 12" key="1">
    <citation type="submission" date="2014-02" db="EMBL/GenBank/DDBJ databases">
        <title>The small core and large imbalanced accessory genome model reveals a collaborative survival strategy of Sorangium cellulosum strains in nature.</title>
        <authorList>
            <person name="Han K."/>
            <person name="Peng R."/>
            <person name="Blom J."/>
            <person name="Li Y.-Z."/>
        </authorList>
    </citation>
    <scope>NUCLEOTIDE SEQUENCE [LARGE SCALE GENOMIC DNA]</scope>
    <source>
        <strain evidence="11 12">So0157-25</strain>
    </source>
</reference>
<dbReference type="PANTHER" id="PTHR30561:SF0">
    <property type="entry name" value="GUANIDINIUM EXPORTER"/>
    <property type="match status" value="1"/>
</dbReference>
<keyword evidence="2" id="KW-0813">Transport</keyword>
<dbReference type="InterPro" id="IPR000390">
    <property type="entry name" value="Small_drug/metabolite_transptr"/>
</dbReference>
<dbReference type="GO" id="GO:0005886">
    <property type="term" value="C:plasma membrane"/>
    <property type="evidence" value="ECO:0007669"/>
    <property type="project" value="UniProtKB-SubCell"/>
</dbReference>
<comment type="caution">
    <text evidence="11">The sequence shown here is derived from an EMBL/GenBank/DDBJ whole genome shotgun (WGS) entry which is preliminary data.</text>
</comment>
<feature type="transmembrane region" description="Helical" evidence="10">
    <location>
        <begin position="85"/>
        <end position="103"/>
    </location>
</feature>
<keyword evidence="3" id="KW-1003">Cell membrane</keyword>
<dbReference type="GO" id="GO:0022857">
    <property type="term" value="F:transmembrane transporter activity"/>
    <property type="evidence" value="ECO:0007669"/>
    <property type="project" value="InterPro"/>
</dbReference>
<evidence type="ECO:0000313" key="12">
    <source>
        <dbReference type="Proteomes" id="UP000075420"/>
    </source>
</evidence>
<evidence type="ECO:0000256" key="4">
    <source>
        <dbReference type="ARBA" id="ARBA00022692"/>
    </source>
</evidence>
<dbReference type="InterPro" id="IPR045324">
    <property type="entry name" value="Small_multidrug_res"/>
</dbReference>